<name>A0A1F6PAX3_9BACT</name>
<dbReference type="Proteomes" id="UP000176634">
    <property type="component" value="Unassembled WGS sequence"/>
</dbReference>
<dbReference type="EMBL" id="MFRA01000001">
    <property type="protein sequence ID" value="OGH93312.1"/>
    <property type="molecule type" value="Genomic_DNA"/>
</dbReference>
<evidence type="ECO:0000313" key="3">
    <source>
        <dbReference type="Proteomes" id="UP000176634"/>
    </source>
</evidence>
<organism evidence="2 3">
    <name type="scientific">Candidatus Magasanikbacteria bacterium RIFOXYD1_FULL_40_23</name>
    <dbReference type="NCBI Taxonomy" id="1798705"/>
    <lineage>
        <taxon>Bacteria</taxon>
        <taxon>Candidatus Magasanikiibacteriota</taxon>
    </lineage>
</organism>
<protein>
    <submittedName>
        <fullName evidence="2">Uncharacterized protein</fullName>
    </submittedName>
</protein>
<evidence type="ECO:0000313" key="2">
    <source>
        <dbReference type="EMBL" id="OGH93312.1"/>
    </source>
</evidence>
<reference evidence="2 3" key="1">
    <citation type="journal article" date="2016" name="Nat. Commun.">
        <title>Thousands of microbial genomes shed light on interconnected biogeochemical processes in an aquifer system.</title>
        <authorList>
            <person name="Anantharaman K."/>
            <person name="Brown C.T."/>
            <person name="Hug L.A."/>
            <person name="Sharon I."/>
            <person name="Castelle C.J."/>
            <person name="Probst A.J."/>
            <person name="Thomas B.C."/>
            <person name="Singh A."/>
            <person name="Wilkins M.J."/>
            <person name="Karaoz U."/>
            <person name="Brodie E.L."/>
            <person name="Williams K.H."/>
            <person name="Hubbard S.S."/>
            <person name="Banfield J.F."/>
        </authorList>
    </citation>
    <scope>NUCLEOTIDE SEQUENCE [LARGE SCALE GENOMIC DNA]</scope>
</reference>
<feature type="transmembrane region" description="Helical" evidence="1">
    <location>
        <begin position="32"/>
        <end position="54"/>
    </location>
</feature>
<keyword evidence="1" id="KW-0812">Transmembrane</keyword>
<accession>A0A1F6PAX3</accession>
<evidence type="ECO:0000256" key="1">
    <source>
        <dbReference type="SAM" id="Phobius"/>
    </source>
</evidence>
<dbReference type="AlphaFoldDB" id="A0A1F6PAX3"/>
<keyword evidence="1" id="KW-1133">Transmembrane helix</keyword>
<proteinExistence type="predicted"/>
<keyword evidence="1" id="KW-0472">Membrane</keyword>
<sequence length="217" mass="24844">MLNSSSVSTTIKELIATQPLEFTIAQGYFSDILNAQLVIFSLLVAGLVSLYFIFNYKISKSQVQKIEESLQKKFNESVNKLKGDLRAELKLEIELYKKELQPVITKHENEILIVKGQAYRALAELWGSQKDYRASFAWWIRAADSFNSADSEALTRVCLSLAREVVEKIEYGFEISTDIVGEYQNVMKKIKNTNYKIEKELLEKALKATLDKKLETK</sequence>
<gene>
    <name evidence="2" type="ORF">A2563_01755</name>
</gene>
<dbReference type="STRING" id="1798705.A2563_01755"/>
<comment type="caution">
    <text evidence="2">The sequence shown here is derived from an EMBL/GenBank/DDBJ whole genome shotgun (WGS) entry which is preliminary data.</text>
</comment>